<dbReference type="PANTHER" id="PTHR35149:SF1">
    <property type="entry name" value="DUF5655 DOMAIN-CONTAINING PROTEIN"/>
    <property type="match status" value="1"/>
</dbReference>
<dbReference type="InterPro" id="IPR004919">
    <property type="entry name" value="GmrSD_N"/>
</dbReference>
<organism evidence="2 3">
    <name type="scientific">Lactiplantibacillus modestisalitolerans</name>
    <dbReference type="NCBI Taxonomy" id="1457219"/>
    <lineage>
        <taxon>Bacteria</taxon>
        <taxon>Bacillati</taxon>
        <taxon>Bacillota</taxon>
        <taxon>Bacilli</taxon>
        <taxon>Lactobacillales</taxon>
        <taxon>Lactobacillaceae</taxon>
        <taxon>Lactiplantibacillus</taxon>
    </lineage>
</organism>
<reference evidence="2 3" key="1">
    <citation type="submission" date="2024-09" db="EMBL/GenBank/DDBJ databases">
        <authorList>
            <person name="Sun Q."/>
            <person name="Mori K."/>
        </authorList>
    </citation>
    <scope>NUCLEOTIDE SEQUENCE [LARGE SCALE GENOMIC DNA]</scope>
    <source>
        <strain evidence="2 3">TBRC 4576</strain>
    </source>
</reference>
<dbReference type="Pfam" id="PF03235">
    <property type="entry name" value="GmrSD_N"/>
    <property type="match status" value="1"/>
</dbReference>
<accession>A0ABV5WQX8</accession>
<comment type="caution">
    <text evidence="2">The sequence shown here is derived from an EMBL/GenBank/DDBJ whole genome shotgun (WGS) entry which is preliminary data.</text>
</comment>
<dbReference type="RefSeq" id="WP_137643721.1">
    <property type="nucleotide sequence ID" value="NZ_BJEA01000024.1"/>
</dbReference>
<feature type="domain" description="GmrSD restriction endonucleases N-terminal" evidence="1">
    <location>
        <begin position="15"/>
        <end position="257"/>
    </location>
</feature>
<name>A0ABV5WQX8_9LACO</name>
<protein>
    <submittedName>
        <fullName evidence="2">DUF262 domain-containing protein</fullName>
    </submittedName>
</protein>
<evidence type="ECO:0000313" key="2">
    <source>
        <dbReference type="EMBL" id="MFB9768531.1"/>
    </source>
</evidence>
<dbReference type="Proteomes" id="UP001589691">
    <property type="component" value="Unassembled WGS sequence"/>
</dbReference>
<evidence type="ECO:0000313" key="3">
    <source>
        <dbReference type="Proteomes" id="UP001589691"/>
    </source>
</evidence>
<evidence type="ECO:0000259" key="1">
    <source>
        <dbReference type="Pfam" id="PF03235"/>
    </source>
</evidence>
<gene>
    <name evidence="2" type="ORF">ACFFLI_01435</name>
</gene>
<dbReference type="PANTHER" id="PTHR35149">
    <property type="entry name" value="SLL5132 PROTEIN"/>
    <property type="match status" value="1"/>
</dbReference>
<proteinExistence type="predicted"/>
<dbReference type="EMBL" id="JBHLZY010000004">
    <property type="protein sequence ID" value="MFB9768531.1"/>
    <property type="molecule type" value="Genomic_DNA"/>
</dbReference>
<keyword evidence="3" id="KW-1185">Reference proteome</keyword>
<sequence length="581" mass="67001">MATLVQIPTPSSYKIENLFRDNNFVVPLYQRNYAWGTNEVGDFWRDLQDIIDGRRNSHFFGQIVTFKNDQGDQEIIDGQQRLTTSIIFMAAIRDMAVSLEKSLKEAPDTDFNEEISDTLRNISYQVRKAIRGNGEEQPALTVQKVQDKDSDETLNEFFVKLTHSRIAPTIKLASKPKNNMVHAYNQMSKAIQKALKEWKTLGERIDYLQAIFDAFFDHFYIVMLSAPSRQDAFTIFETLNSRGKDLTASDIIKNHLMSLMGQDLDEANQTWNDITEPLDNDSKQITSFIRTYWAAQHRIVPEARLYREISDKVDNPATAKIFLKELKELVELYTVLRSPLTPKAHYLFFHNERLTQQIDILNRMHVVLYYPILLALKHRGFSETDMLKVAQKVIAIFVRHRTIMNRGTNTLESGFSDIAHQIWALNLQNVGAITTYMTDHLLPSDDQTKTSFEAMSRDGGSRGAKKWTLVYLLSALYETDFDDFDNDDLYQRVFDDDNYQLVQISDDAEIADHQTYLGNWTILEKNLARANFKQPELRAALEKSNLHANQALARQLASAPWDDDAIKQRQSAFKDAVVLLW</sequence>